<keyword evidence="3" id="KW-1015">Disulfide bond</keyword>
<dbReference type="PROSITE" id="PS50240">
    <property type="entry name" value="TRYPSIN_DOM"/>
    <property type="match status" value="2"/>
</dbReference>
<dbReference type="CDD" id="cd00190">
    <property type="entry name" value="Tryp_SPc"/>
    <property type="match status" value="2"/>
</dbReference>
<evidence type="ECO:0000259" key="10">
    <source>
        <dbReference type="PROSITE" id="PS50240"/>
    </source>
</evidence>
<evidence type="ECO:0000256" key="3">
    <source>
        <dbReference type="ARBA" id="ARBA00023157"/>
    </source>
</evidence>
<keyword evidence="9" id="KW-0732">Signal</keyword>
<reference evidence="11 12" key="1">
    <citation type="journal article" date="2015" name="Nat. Commun.">
        <title>Outbred genome sequencing and CRISPR/Cas9 gene editing in butterflies.</title>
        <authorList>
            <person name="Li X."/>
            <person name="Fan D."/>
            <person name="Zhang W."/>
            <person name="Liu G."/>
            <person name="Zhang L."/>
            <person name="Zhao L."/>
            <person name="Fang X."/>
            <person name="Chen L."/>
            <person name="Dong Y."/>
            <person name="Chen Y."/>
            <person name="Ding Y."/>
            <person name="Zhao R."/>
            <person name="Feng M."/>
            <person name="Zhu Y."/>
            <person name="Feng Y."/>
            <person name="Jiang X."/>
            <person name="Zhu D."/>
            <person name="Xiang H."/>
            <person name="Feng X."/>
            <person name="Li S."/>
            <person name="Wang J."/>
            <person name="Zhang G."/>
            <person name="Kronforst M.R."/>
            <person name="Wang W."/>
        </authorList>
    </citation>
    <scope>NUCLEOTIDE SEQUENCE [LARGE SCALE GENOMIC DNA]</scope>
    <source>
        <strain evidence="11">Ya'a_city_454_Px</strain>
        <tissue evidence="11">Whole body</tissue>
    </source>
</reference>
<proteinExistence type="inferred from homology"/>
<dbReference type="InterPro" id="IPR040973">
    <property type="entry name" value="CLIP_SPH_Scar"/>
</dbReference>
<evidence type="ECO:0000256" key="4">
    <source>
        <dbReference type="ARBA" id="ARBA00023240"/>
    </source>
</evidence>
<dbReference type="GO" id="GO:0004252">
    <property type="term" value="F:serine-type endopeptidase activity"/>
    <property type="evidence" value="ECO:0007669"/>
    <property type="project" value="InterPro"/>
</dbReference>
<feature type="domain" description="Peptidase S1" evidence="10">
    <location>
        <begin position="1493"/>
        <end position="1751"/>
    </location>
</feature>
<feature type="region of interest" description="Disordered" evidence="8">
    <location>
        <begin position="597"/>
        <end position="648"/>
    </location>
</feature>
<feature type="domain" description="Peptidase S1" evidence="10">
    <location>
        <begin position="1931"/>
        <end position="2189"/>
    </location>
</feature>
<dbReference type="Gene3D" id="2.40.10.10">
    <property type="entry name" value="Trypsin-like serine proteases"/>
    <property type="match status" value="4"/>
</dbReference>
<evidence type="ECO:0000313" key="11">
    <source>
        <dbReference type="EMBL" id="KPI96316.1"/>
    </source>
</evidence>
<dbReference type="GO" id="GO:0090729">
    <property type="term" value="F:toxin activity"/>
    <property type="evidence" value="ECO:0007669"/>
    <property type="project" value="UniProtKB-KW"/>
</dbReference>
<dbReference type="Pfam" id="PF00089">
    <property type="entry name" value="Trypsin"/>
    <property type="match status" value="2"/>
</dbReference>
<evidence type="ECO:0000256" key="6">
    <source>
        <dbReference type="ARBA" id="ARBA00055534"/>
    </source>
</evidence>
<feature type="compositionally biased region" description="Basic and acidic residues" evidence="8">
    <location>
        <begin position="41"/>
        <end position="51"/>
    </location>
</feature>
<comment type="similarity">
    <text evidence="5">Belongs to the peptidase S1 family. CLIP subfamily.</text>
</comment>
<sequence length="2470" mass="256870">MKPLLSTVVALCLILPTLAHPENIEEVKELPQSKEPVVEAEESKPQARKERCSKCSSTVGLDLKSPKDLIAALQTLPGGEVHTQQSFEGCSSSKGCAGIKVQDGKVTDKFGNLNAFGGENTFKAGSTFGSNLLNGKISGEPLWWMGANSPFKNINSASYKASSSYTSTTGGAIGAGGADLSKNIFLNPGASGFAGGQSNYDASSSSFQATKEGELDVANNPFLNGNINLAQSGLAGGKGFAAQGGSAFGAGSTTAFGSGSGYVGSSPSPFATSTGSNINLIQSAQKPSVFDIDQTQQTINDDIFAGGSNVNLQVPSGEGLQQSCLGQGYACVLRPQCSNGVTSAIPLTKPHLVKAEKEKVLKCLDLVHEVTAMWRMKSITIIPIVVSVNGLIARSFDQHLKKLSLNSWIKGSIQTAVILETARIKQYCDTRTEVCCRLDASLSGIPQTPLGVGFATSDTEIQGSGLLNTQSTTNQGFGVQTAFNGASSYDANQATIGNNFGSTVPVVTAIPIGSTGAFGPTNTPTGFTGSTLRPVSGQGNVLNTDTFTSQSENTNVFRPGAVGTGLKPGIPYLPPVDNTNSGTNVVSSTVFPSTPLFTTPRPVSTPRPILPRPVTTPRPYTPVRPVTTPRPVSRPTYLPPVSSTSAPGYLPPVGEQTINRETFVPSPDYNEGGIILDESRFPSTTRQPIVPVLNEIPAGCAAALKCTPIEFCTADGIISNTTIILSRDQNAYRVPLTDCKDLATGRIGKCCRDPFYTDPWPTNQLGKWVPGVFGGNDGKYVPDNRDSSSTIRNQVTGRPDVTGSTLLNIFRNPKTTPPTFGTTPGQGVQITPGYNQVPQFGQGQFTKGGVGQFGQGGIGQVTQTGIGQYGQTGIGQTGQGQIGQTGFGLIGQAGIGQTGQVGVGQIGQVGVGEYGKAGVGLVGQAGIGQRGQVGVGQVGFGQRGQVGVGQRGQGGIGQIGQVGVGQRGQVGVGQGNQVGIGQRGQVGIGQVGQTGIGQVSQTGTGLIGQAGIGQTGQVGVGQIGQGGFGQRGQVGIGQIGQGGLGQRGQVGVGQFGQGGIGQRGQVGVGQFGQGGIGQRGQVGVGQIGQRGQVGVSQIGQRGQVRVGQIGQNGIGQRGQVGVGQIGQSGIGQRGQVGVGQVGQTGIGQVGIQGIGQVGQAGIGQREQVGIGQRGQVGFGQGTQIGVGQRGQAGVGVIGQAGIGQTGQVGLGQIGQRGQGEIGQVGVGQIGIGQNGQVGIDQLGQGSVGQIGQTGIGQIGQTGVGQIGQTGVGQIGNVGVGQVGQYGVGQRGQVGIGQRGQVGIGQAGFGLAGQTGVGQTNVGQYGQAGIGQGGQGGVGQYGQAETGQYTENGIGQYTQNGIGQYTQNGVGQYTQTGVGQYSQRQIIGQGQGEIGIVGQGLGIEQGQGSIISQGKGQRNKFGLVSQGIQLETGQGQYTEQGVGKTVVQGGGVGIVQGGGVGIQQGGGLITENEYGASTNRIYLQRYDGAGQCGVKHGQRPYGNHDNLEVDFAEIPWQAMVLLQSNKSLLCGGVISRPDVVLTSASCVDGLDARNVLVKGGEWKLGIDDEPLPFQIVQVKTIIFHPGYRSGSLQDDVAILYLSENLRLANNIQPICMPDSSDSINAFYNGGGQCIVTGWGKIVLQAHLEGSIMHSVNVSLIQPNECESRLQQNYPHLLDNYDRDSCACGQPTNPLNNICKVDIGSALACTTGDGYYVMQGIYSWDSGCQVGNQLAAFYKFDIEWYEWAIGLTESVRYSQYGVGTKVTQTKYTGQVNSGTKGIQYNNGFKGTITNGVKGIGQGTQIGVSQGVTGQGEIGIVGQGLGIEQGQGTIISQGKGQRNKYGLVSQGTIVENGQGQYTEQGVGKTIVQGGGVGIVQGGGVGIQQGGGVGILQGGGVGIQQGGGLITENEYGASTNRIYLQRYDGAGQCGVKHGQRPYGNHDNLEVDFAEIPWQAMVLLQSNKSLLCGGVISRPDVVLTSASCVDGLDARNVLVKGGEWKLGIDDEPLPFQIVQVKTIIFHPGYRSGSLQDDVAILYLSENLRLANNIQPICMPDSSDSINAFYNGGGQCIVTGWGKIVLQAHLAGSIMHSVNVSLIQPDECESRLQQNYPHLLDNYDRDSCACGQPTNPLNNICKVDIGSALACTTGDGYYVMQGIYSWDSGCQVGNQLAAFYKFDIEWYEWAIGLTESVRYSQYGVGTKVTQTKYTGQVTSGTKGIQYNNGFKGTITNGVKGIGQGTQIGVSQGTGQTQFSTSQTKFGTDQTQFGIAKTQFDIGQIGVNHKEVSAEEFAKLFGQGQLTTNFSNFGKFDQGSTGFNSGGLNLGTEIKGPISNTFSATYSEKKYYQSEPKIITYTTKPEIVTYTTKPEIVTFTTKPEIFTYTTKPKIVTYTTKPKIITYTTKPKIITYTTKPKIVTYTTKPQFITYETSGSGTNPQYIAPGVTFNPSFSQVVGAQHKHNAECKCLENGKK</sequence>
<protein>
    <submittedName>
        <fullName evidence="11">Ovochymase-1</fullName>
    </submittedName>
</protein>
<dbReference type="SUPFAM" id="SSF50494">
    <property type="entry name" value="Trypsin-like serine proteases"/>
    <property type="match status" value="2"/>
</dbReference>
<comment type="subcellular location">
    <subcellularLocation>
        <location evidence="1">Secreted</location>
        <location evidence="1">Extracellular space</location>
    </subcellularLocation>
</comment>
<dbReference type="EMBL" id="KQ459593">
    <property type="protein sequence ID" value="KPI96316.1"/>
    <property type="molecule type" value="Genomic_DNA"/>
</dbReference>
<dbReference type="InterPro" id="IPR001254">
    <property type="entry name" value="Trypsin_dom"/>
</dbReference>
<dbReference type="Proteomes" id="UP000053268">
    <property type="component" value="Unassembled WGS sequence"/>
</dbReference>
<feature type="chain" id="PRO_5008263563" evidence="9">
    <location>
        <begin position="20"/>
        <end position="2470"/>
    </location>
</feature>
<gene>
    <name evidence="11" type="ORF">RR46_12346</name>
</gene>
<dbReference type="SMART" id="SM00020">
    <property type="entry name" value="Tryp_SPc"/>
    <property type="match status" value="2"/>
</dbReference>
<dbReference type="FunFam" id="2.40.10.10:FF:000068">
    <property type="entry name" value="transmembrane protease serine 2"/>
    <property type="match status" value="2"/>
</dbReference>
<feature type="compositionally biased region" description="Pro residues" evidence="8">
    <location>
        <begin position="603"/>
        <end position="622"/>
    </location>
</feature>
<keyword evidence="4" id="KW-1199">Hemostasis impairing toxin</keyword>
<evidence type="ECO:0000313" key="12">
    <source>
        <dbReference type="Proteomes" id="UP000053268"/>
    </source>
</evidence>
<dbReference type="GO" id="GO:0006508">
    <property type="term" value="P:proteolysis"/>
    <property type="evidence" value="ECO:0007669"/>
    <property type="project" value="InterPro"/>
</dbReference>
<evidence type="ECO:0000256" key="1">
    <source>
        <dbReference type="ARBA" id="ARBA00004239"/>
    </source>
</evidence>
<dbReference type="PANTHER" id="PTHR24256">
    <property type="entry name" value="TRYPTASE-RELATED"/>
    <property type="match status" value="1"/>
</dbReference>
<dbReference type="GO" id="GO:0005576">
    <property type="term" value="C:extracellular region"/>
    <property type="evidence" value="ECO:0007669"/>
    <property type="project" value="UniProtKB-SubCell"/>
</dbReference>
<evidence type="ECO:0000256" key="9">
    <source>
        <dbReference type="SAM" id="SignalP"/>
    </source>
</evidence>
<dbReference type="InterPro" id="IPR009003">
    <property type="entry name" value="Peptidase_S1_PA"/>
</dbReference>
<dbReference type="STRING" id="66420.A0A194PSA0"/>
<dbReference type="Pfam" id="PF18399">
    <property type="entry name" value="CLIP_SPH_Scar"/>
    <property type="match status" value="1"/>
</dbReference>
<organism evidence="11 12">
    <name type="scientific">Papilio xuthus</name>
    <name type="common">Asian swallowtail butterfly</name>
    <dbReference type="NCBI Taxonomy" id="66420"/>
    <lineage>
        <taxon>Eukaryota</taxon>
        <taxon>Metazoa</taxon>
        <taxon>Ecdysozoa</taxon>
        <taxon>Arthropoda</taxon>
        <taxon>Hexapoda</taxon>
        <taxon>Insecta</taxon>
        <taxon>Pterygota</taxon>
        <taxon>Neoptera</taxon>
        <taxon>Endopterygota</taxon>
        <taxon>Lepidoptera</taxon>
        <taxon>Glossata</taxon>
        <taxon>Ditrysia</taxon>
        <taxon>Papilionoidea</taxon>
        <taxon>Papilionidae</taxon>
        <taxon>Papilioninae</taxon>
        <taxon>Papilio</taxon>
    </lineage>
</organism>
<evidence type="ECO:0000256" key="8">
    <source>
        <dbReference type="SAM" id="MobiDB-lite"/>
    </source>
</evidence>
<dbReference type="InterPro" id="IPR043504">
    <property type="entry name" value="Peptidase_S1_PA_chymotrypsin"/>
</dbReference>
<keyword evidence="12" id="KW-1185">Reference proteome</keyword>
<accession>A0A194PSA0</accession>
<feature type="compositionally biased region" description="Low complexity" evidence="8">
    <location>
        <begin position="623"/>
        <end position="636"/>
    </location>
</feature>
<feature type="signal peptide" evidence="9">
    <location>
        <begin position="1"/>
        <end position="19"/>
    </location>
</feature>
<name>A0A194PSA0_PAPXU</name>
<evidence type="ECO:0000256" key="5">
    <source>
        <dbReference type="ARBA" id="ARBA00024195"/>
    </source>
</evidence>
<feature type="region of interest" description="Disordered" evidence="8">
    <location>
        <begin position="30"/>
        <end position="51"/>
    </location>
</feature>
<evidence type="ECO:0000256" key="7">
    <source>
        <dbReference type="ARBA" id="ARBA00084094"/>
    </source>
</evidence>
<keyword evidence="7" id="KW-1205">Fibrinolytic toxin</keyword>
<evidence type="ECO:0000256" key="2">
    <source>
        <dbReference type="ARBA" id="ARBA00022656"/>
    </source>
</evidence>
<dbReference type="InterPro" id="IPR051487">
    <property type="entry name" value="Ser/Thr_Proteases_Immune/Dev"/>
</dbReference>
<comment type="function">
    <text evidence="6">Fibrinolytic activity; shows preferential cleavage of Arg-Gly bonds in all three fibrinogen chains. Contact with the caterpillars causes severe bleeding, due the anticoagulant effect of the protein.</text>
</comment>
<keyword evidence="2" id="KW-0800">Toxin</keyword>